<protein>
    <submittedName>
        <fullName evidence="1">Uncharacterized protein</fullName>
    </submittedName>
</protein>
<gene>
    <name evidence="1" type="ORF">GBF38_015755</name>
</gene>
<evidence type="ECO:0000313" key="1">
    <source>
        <dbReference type="EMBL" id="KAG8003050.1"/>
    </source>
</evidence>
<name>A0ACB7ELG3_NIBAL</name>
<reference evidence="1" key="1">
    <citation type="submission" date="2020-04" db="EMBL/GenBank/DDBJ databases">
        <title>A chromosome-scale assembly and high-density genetic map of the yellow drum (Nibea albiflora) genome.</title>
        <authorList>
            <person name="Xu D."/>
            <person name="Zhang W."/>
            <person name="Chen R."/>
            <person name="Tan P."/>
            <person name="Wang L."/>
            <person name="Song H."/>
            <person name="Tian L."/>
            <person name="Zhu Q."/>
            <person name="Wang B."/>
        </authorList>
    </citation>
    <scope>NUCLEOTIDE SEQUENCE</scope>
    <source>
        <strain evidence="1">ZJHYS-2018</strain>
    </source>
</reference>
<comment type="caution">
    <text evidence="1">The sequence shown here is derived from an EMBL/GenBank/DDBJ whole genome shotgun (WGS) entry which is preliminary data.</text>
</comment>
<accession>A0ACB7ELG3</accession>
<keyword evidence="2" id="KW-1185">Reference proteome</keyword>
<dbReference type="Proteomes" id="UP000805704">
    <property type="component" value="Chromosome 5"/>
</dbReference>
<organism evidence="1 2">
    <name type="scientific">Nibea albiflora</name>
    <name type="common">Yellow drum</name>
    <name type="synonym">Corvina albiflora</name>
    <dbReference type="NCBI Taxonomy" id="240163"/>
    <lineage>
        <taxon>Eukaryota</taxon>
        <taxon>Metazoa</taxon>
        <taxon>Chordata</taxon>
        <taxon>Craniata</taxon>
        <taxon>Vertebrata</taxon>
        <taxon>Euteleostomi</taxon>
        <taxon>Actinopterygii</taxon>
        <taxon>Neopterygii</taxon>
        <taxon>Teleostei</taxon>
        <taxon>Neoteleostei</taxon>
        <taxon>Acanthomorphata</taxon>
        <taxon>Eupercaria</taxon>
        <taxon>Sciaenidae</taxon>
        <taxon>Nibea</taxon>
    </lineage>
</organism>
<proteinExistence type="predicted"/>
<sequence length="66" mass="7964">MAMSQALSEEEFHRMQVRYERLRCSSRHTELNAVRQKNVVLERDFIKAQKVIFIFIIIIIIIINHH</sequence>
<dbReference type="EMBL" id="CM024793">
    <property type="protein sequence ID" value="KAG8003050.1"/>
    <property type="molecule type" value="Genomic_DNA"/>
</dbReference>
<evidence type="ECO:0000313" key="2">
    <source>
        <dbReference type="Proteomes" id="UP000805704"/>
    </source>
</evidence>